<dbReference type="InterPro" id="IPR008042">
    <property type="entry name" value="Retrotrans_Pao"/>
</dbReference>
<protein>
    <recommendedName>
        <fullName evidence="3">Reverse transcriptase/retrotransposon-derived protein RNase H-like domain-containing protein</fullName>
    </recommendedName>
</protein>
<comment type="caution">
    <text evidence="1">The sequence shown here is derived from an EMBL/GenBank/DDBJ whole genome shotgun (WGS) entry which is preliminary data.</text>
</comment>
<gene>
    <name evidence="1" type="ORF">JTE90_024258</name>
</gene>
<keyword evidence="2" id="KW-1185">Reference proteome</keyword>
<dbReference type="EMBL" id="JAFNEN010000048">
    <property type="protein sequence ID" value="KAG8197858.1"/>
    <property type="molecule type" value="Genomic_DNA"/>
</dbReference>
<name>A0AAV6VP82_9ARAC</name>
<sequence length="458" mass="52978">MYKQTYPTATKHIENNTYMDDFVLGTSTDTEATILYQEMQQLTSHISLPLAKWTTNSKILQGVWRQENIPYKDITQVLGVKWDTDSDVFQIDVLAKIVEASREPVTKRILLKLMSKFYDPLGLFAPVAVVVKILFQDTWLSGIQWDELLPPAVAQQWHKWINELQCLNDIRIPRWIGFSENSDTTIHVFCDASERAYGACLYSRQTVDSSTTTEILQHTTPAQWRHCPGTDNPADHLTRGTFPSQLLSLESWWQGPKWLTDVPENWPIKDLSYHPLVEVETRKTESQSFYVATTEPIIDMSRYSSYTKLLRVTAWILRFVHNCKSQQCISSDLTSDEFERAKTYWIRTVQQQCFAAEIEAAKNAKPLPAKSKISRFNPFLKDNILRLGGRLQFANISTETKHPILLDGSHPFVKLLTVQTIRYNWNRLRRTSLRRGCKCSKEVIYSSFHMLNYSCASY</sequence>
<reference evidence="1 2" key="1">
    <citation type="journal article" date="2022" name="Nat. Ecol. Evol.">
        <title>A masculinizing supergene underlies an exaggerated male reproductive morph in a spider.</title>
        <authorList>
            <person name="Hendrickx F."/>
            <person name="De Corte Z."/>
            <person name="Sonet G."/>
            <person name="Van Belleghem S.M."/>
            <person name="Kostlbacher S."/>
            <person name="Vangestel C."/>
        </authorList>
    </citation>
    <scope>NUCLEOTIDE SEQUENCE [LARGE SCALE GENOMIC DNA]</scope>
    <source>
        <strain evidence="1">W744_W776</strain>
    </source>
</reference>
<organism evidence="1 2">
    <name type="scientific">Oedothorax gibbosus</name>
    <dbReference type="NCBI Taxonomy" id="931172"/>
    <lineage>
        <taxon>Eukaryota</taxon>
        <taxon>Metazoa</taxon>
        <taxon>Ecdysozoa</taxon>
        <taxon>Arthropoda</taxon>
        <taxon>Chelicerata</taxon>
        <taxon>Arachnida</taxon>
        <taxon>Araneae</taxon>
        <taxon>Araneomorphae</taxon>
        <taxon>Entelegynae</taxon>
        <taxon>Araneoidea</taxon>
        <taxon>Linyphiidae</taxon>
        <taxon>Erigoninae</taxon>
        <taxon>Oedothorax</taxon>
    </lineage>
</organism>
<dbReference type="AlphaFoldDB" id="A0AAV6VP82"/>
<evidence type="ECO:0000313" key="2">
    <source>
        <dbReference type="Proteomes" id="UP000827092"/>
    </source>
</evidence>
<dbReference type="Pfam" id="PF05380">
    <property type="entry name" value="Peptidase_A17"/>
    <property type="match status" value="1"/>
</dbReference>
<accession>A0AAV6VP82</accession>
<proteinExistence type="predicted"/>
<evidence type="ECO:0008006" key="3">
    <source>
        <dbReference type="Google" id="ProtNLM"/>
    </source>
</evidence>
<evidence type="ECO:0000313" key="1">
    <source>
        <dbReference type="EMBL" id="KAG8197858.1"/>
    </source>
</evidence>
<dbReference type="Proteomes" id="UP000827092">
    <property type="component" value="Unassembled WGS sequence"/>
</dbReference>
<dbReference type="PANTHER" id="PTHR47331">
    <property type="entry name" value="PHD-TYPE DOMAIN-CONTAINING PROTEIN"/>
    <property type="match status" value="1"/>
</dbReference>